<feature type="transmembrane region" description="Helical" evidence="1">
    <location>
        <begin position="14"/>
        <end position="34"/>
    </location>
</feature>
<dbReference type="AlphaFoldDB" id="A0A645HLT5"/>
<sequence length="68" mass="8079">MNILLDLLELFDGYFLILILIQSFVLYMLDYNYFKRENMCRATRQCKSISFVSTIVAAVLYITRMILL</sequence>
<protein>
    <submittedName>
        <fullName evidence="2">Uncharacterized protein</fullName>
    </submittedName>
</protein>
<organism evidence="2">
    <name type="scientific">bioreactor metagenome</name>
    <dbReference type="NCBI Taxonomy" id="1076179"/>
    <lineage>
        <taxon>unclassified sequences</taxon>
        <taxon>metagenomes</taxon>
        <taxon>ecological metagenomes</taxon>
    </lineage>
</organism>
<dbReference type="InterPro" id="IPR049971">
    <property type="entry name" value="CLC_0170-like"/>
</dbReference>
<dbReference type="NCBIfam" id="NF042414">
    <property type="entry name" value="CLC_0170_fam"/>
    <property type="match status" value="1"/>
</dbReference>
<dbReference type="EMBL" id="VSSQ01096149">
    <property type="protein sequence ID" value="MPN40005.1"/>
    <property type="molecule type" value="Genomic_DNA"/>
</dbReference>
<evidence type="ECO:0000256" key="1">
    <source>
        <dbReference type="SAM" id="Phobius"/>
    </source>
</evidence>
<accession>A0A645HLT5</accession>
<comment type="caution">
    <text evidence="2">The sequence shown here is derived from an EMBL/GenBank/DDBJ whole genome shotgun (WGS) entry which is preliminary data.</text>
</comment>
<evidence type="ECO:0000313" key="2">
    <source>
        <dbReference type="EMBL" id="MPN40005.1"/>
    </source>
</evidence>
<reference evidence="2" key="1">
    <citation type="submission" date="2019-08" db="EMBL/GenBank/DDBJ databases">
        <authorList>
            <person name="Kucharzyk K."/>
            <person name="Murdoch R.W."/>
            <person name="Higgins S."/>
            <person name="Loffler F."/>
        </authorList>
    </citation>
    <scope>NUCLEOTIDE SEQUENCE</scope>
</reference>
<keyword evidence="1" id="KW-0472">Membrane</keyword>
<proteinExistence type="predicted"/>
<keyword evidence="1" id="KW-1133">Transmembrane helix</keyword>
<feature type="transmembrane region" description="Helical" evidence="1">
    <location>
        <begin position="46"/>
        <end position="67"/>
    </location>
</feature>
<gene>
    <name evidence="2" type="ORF">SDC9_187540</name>
</gene>
<keyword evidence="1" id="KW-0812">Transmembrane</keyword>
<name>A0A645HLT5_9ZZZZ</name>